<dbReference type="InterPro" id="IPR039361">
    <property type="entry name" value="Cyclin"/>
</dbReference>
<dbReference type="InterPro" id="IPR036915">
    <property type="entry name" value="Cyclin-like_sf"/>
</dbReference>
<dbReference type="Gene3D" id="1.10.472.10">
    <property type="entry name" value="Cyclin-like"/>
    <property type="match status" value="2"/>
</dbReference>
<evidence type="ECO:0000313" key="7">
    <source>
        <dbReference type="EMBL" id="EXC12074.1"/>
    </source>
</evidence>
<dbReference type="STRING" id="981085.W9RVF5"/>
<protein>
    <recommendedName>
        <fullName evidence="4">B-like cyclin</fullName>
    </recommendedName>
</protein>
<keyword evidence="3" id="KW-0131">Cell cycle</keyword>
<evidence type="ECO:0000256" key="5">
    <source>
        <dbReference type="SAM" id="MobiDB-lite"/>
    </source>
</evidence>
<keyword evidence="2" id="KW-0132">Cell division</keyword>
<dbReference type="Pfam" id="PF00134">
    <property type="entry name" value="Cyclin_N"/>
    <property type="match status" value="1"/>
</dbReference>
<dbReference type="Proteomes" id="UP000030645">
    <property type="component" value="Unassembled WGS sequence"/>
</dbReference>
<name>W9RVF5_9ROSA</name>
<keyword evidence="8" id="KW-1185">Reference proteome</keyword>
<dbReference type="OrthoDB" id="1743455at2759"/>
<proteinExistence type="predicted"/>
<gene>
    <name evidence="7" type="ORF">L484_006618</name>
</gene>
<evidence type="ECO:0000256" key="2">
    <source>
        <dbReference type="ARBA" id="ARBA00022618"/>
    </source>
</evidence>
<dbReference type="AlphaFoldDB" id="W9RVF5"/>
<dbReference type="PANTHER" id="PTHR10177">
    <property type="entry name" value="CYCLINS"/>
    <property type="match status" value="1"/>
</dbReference>
<comment type="subunit">
    <text evidence="1">Interacts with the CDC2 protein kinase to form a serine/threonine kinase holoenzyme complex also known as maturation promoting factor (MPF). The cyclin subunit imparts substrate specificity to the complex.</text>
</comment>
<dbReference type="eggNOG" id="KOG0656">
    <property type="taxonomic scope" value="Eukaryota"/>
</dbReference>
<evidence type="ECO:0000256" key="3">
    <source>
        <dbReference type="ARBA" id="ARBA00023306"/>
    </source>
</evidence>
<dbReference type="SUPFAM" id="SSF47954">
    <property type="entry name" value="Cyclin-like"/>
    <property type="match status" value="1"/>
</dbReference>
<dbReference type="InterPro" id="IPR006671">
    <property type="entry name" value="Cyclin_N"/>
</dbReference>
<feature type="domain" description="Cyclin N-terminal" evidence="6">
    <location>
        <begin position="69"/>
        <end position="155"/>
    </location>
</feature>
<evidence type="ECO:0000256" key="4">
    <source>
        <dbReference type="ARBA" id="ARBA00032263"/>
    </source>
</evidence>
<reference evidence="8" key="1">
    <citation type="submission" date="2013-01" db="EMBL/GenBank/DDBJ databases">
        <title>Draft Genome Sequence of a Mulberry Tree, Morus notabilis C.K. Schneid.</title>
        <authorList>
            <person name="He N."/>
            <person name="Zhao S."/>
        </authorList>
    </citation>
    <scope>NUCLEOTIDE SEQUENCE</scope>
</reference>
<accession>W9RVF5</accession>
<evidence type="ECO:0000313" key="8">
    <source>
        <dbReference type="Proteomes" id="UP000030645"/>
    </source>
</evidence>
<dbReference type="KEGG" id="mnt:21390043"/>
<dbReference type="GO" id="GO:0051301">
    <property type="term" value="P:cell division"/>
    <property type="evidence" value="ECO:0007669"/>
    <property type="project" value="UniProtKB-KW"/>
</dbReference>
<evidence type="ECO:0000259" key="6">
    <source>
        <dbReference type="Pfam" id="PF00134"/>
    </source>
</evidence>
<dbReference type="EMBL" id="KE345709">
    <property type="protein sequence ID" value="EXC12074.1"/>
    <property type="molecule type" value="Genomic_DNA"/>
</dbReference>
<feature type="region of interest" description="Disordered" evidence="5">
    <location>
        <begin position="367"/>
        <end position="413"/>
    </location>
</feature>
<organism evidence="7 8">
    <name type="scientific">Morus notabilis</name>
    <dbReference type="NCBI Taxonomy" id="981085"/>
    <lineage>
        <taxon>Eukaryota</taxon>
        <taxon>Viridiplantae</taxon>
        <taxon>Streptophyta</taxon>
        <taxon>Embryophyta</taxon>
        <taxon>Tracheophyta</taxon>
        <taxon>Spermatophyta</taxon>
        <taxon>Magnoliopsida</taxon>
        <taxon>eudicotyledons</taxon>
        <taxon>Gunneridae</taxon>
        <taxon>Pentapetalae</taxon>
        <taxon>rosids</taxon>
        <taxon>fabids</taxon>
        <taxon>Rosales</taxon>
        <taxon>Moraceae</taxon>
        <taxon>Moreae</taxon>
        <taxon>Morus</taxon>
    </lineage>
</organism>
<evidence type="ECO:0000256" key="1">
    <source>
        <dbReference type="ARBA" id="ARBA00011177"/>
    </source>
</evidence>
<sequence length="413" mass="48578">MHQELNYNPFNPIPTEENANEIESNYERLFDMESSYLAASGYSRNRDAMLFRERAVLIISKYAQCDNFPLIPYLATYYFDRYMSKKNPVLDYPRYKQHEIDVIAITCLILAWKMQNLNFTTTKFLVERPDLTEITAEQLVTMEIRIVKELDWYMRPITAFCFVPYFCQKLESKYGFRPRTICEIIVHAQDGIWITELRPSVIALSAFLAASDYLYPGEIFKFYTQILFERNFLEVQRDIDACTEHMIRLCHDLNLMVESARPENRPTVTYRVQAGRNYKRSSHRGETSISAPAFRYRTLPISRPAKGKEKIWEILESEDVDVEKYHMTKIPRMAEDSEEMQFSFRLRWRVKDTDLSAMHEFLAEVEAKQEAEAKTKAEAEAESERDTETDSDLVESHSNRSDNKDGRCRCSIL</sequence>